<dbReference type="PANTHER" id="PTHR23185">
    <property type="entry name" value="PROTEIN VIRILIZER HOMOLOG"/>
    <property type="match status" value="1"/>
</dbReference>
<accession>A0A1X7SGY9</accession>
<dbReference type="GO" id="GO:0003723">
    <property type="term" value="F:RNA binding"/>
    <property type="evidence" value="ECO:0007669"/>
    <property type="project" value="TreeGrafter"/>
</dbReference>
<dbReference type="EnsemblMetazoa" id="Aqu2.1.01312_001">
    <property type="protein sequence ID" value="Aqu2.1.01312_001"/>
    <property type="gene ID" value="Aqu2.1.01312"/>
</dbReference>
<dbReference type="STRING" id="400682.A0A1X7SGY9"/>
<proteinExistence type="predicted"/>
<dbReference type="PANTHER" id="PTHR23185:SF0">
    <property type="entry name" value="PROTEIN VIRILIZER HOMOLOG"/>
    <property type="match status" value="1"/>
</dbReference>
<reference evidence="1" key="1">
    <citation type="submission" date="2017-05" db="UniProtKB">
        <authorList>
            <consortium name="EnsemblMetazoa"/>
        </authorList>
    </citation>
    <scope>IDENTIFICATION</scope>
</reference>
<protein>
    <submittedName>
        <fullName evidence="1">Uncharacterized protein</fullName>
    </submittedName>
</protein>
<name>A0A1X7SGY9_AMPQE</name>
<sequence>MSFSLRLLRLLLTELLDNGSFQFRDTRVLNSLFSLHTVMYSTPHSGVFQLSAPEIQGLIVDCLVCFTRPETVTDDKKDTITLTSDNSCWVLMISELISYTISKPQSYLSGLMLFSSLLPLPLPLQSSDSLSSSSIEHLIRLRHLWASHLLPLSFSLLSLIQTLL</sequence>
<dbReference type="OrthoDB" id="2011702at2759"/>
<dbReference type="GO" id="GO:0036396">
    <property type="term" value="C:RNA N6-methyladenosine methyltransferase complex"/>
    <property type="evidence" value="ECO:0007669"/>
    <property type="project" value="TreeGrafter"/>
</dbReference>
<organism evidence="1">
    <name type="scientific">Amphimedon queenslandica</name>
    <name type="common">Sponge</name>
    <dbReference type="NCBI Taxonomy" id="400682"/>
    <lineage>
        <taxon>Eukaryota</taxon>
        <taxon>Metazoa</taxon>
        <taxon>Porifera</taxon>
        <taxon>Demospongiae</taxon>
        <taxon>Heteroscleromorpha</taxon>
        <taxon>Haplosclerida</taxon>
        <taxon>Niphatidae</taxon>
        <taxon>Amphimedon</taxon>
    </lineage>
</organism>
<evidence type="ECO:0000313" key="1">
    <source>
        <dbReference type="EnsemblMetazoa" id="Aqu2.1.01312_001"/>
    </source>
</evidence>
<dbReference type="InParanoid" id="A0A1X7SGY9"/>
<dbReference type="AlphaFoldDB" id="A0A1X7SGY9"/>
<dbReference type="InterPro" id="IPR026736">
    <property type="entry name" value="Virilizer"/>
</dbReference>